<feature type="non-terminal residue" evidence="1">
    <location>
        <position position="1"/>
    </location>
</feature>
<dbReference type="AlphaFoldDB" id="X1BFL1"/>
<gene>
    <name evidence="1" type="ORF">S01H4_33855</name>
</gene>
<protein>
    <submittedName>
        <fullName evidence="1">Uncharacterized protein</fullName>
    </submittedName>
</protein>
<sequence>RFKGLGDFVAERDPKRIALNFKQDFGPYPTTTRAQDGVSHTDYLLLAKELGEKFAGRIVSSERVMMDYIIRKVPSEIDLLKKMRKDEDERIKKTLADIVPGVTTSREAGVTVFRRRGTGVSQRGRTQGHQNVVIQGGDIVAFPSQGRYAYVLRKGETEPPPDIKKLWVEYKKIDKILAETIKVAITPRDIVKDYKVKFEAEGIIIQDVQLHLFKTRNDFSAYTEGFDPEKTHLNIDCHGMGKGARKRKFENYFGPRIGSNGPEWMWDIPLPPIHHFVLEYFIYMPAPSTEHEDQYLFW</sequence>
<feature type="non-terminal residue" evidence="1">
    <location>
        <position position="298"/>
    </location>
</feature>
<proteinExistence type="predicted"/>
<dbReference type="EMBL" id="BART01017862">
    <property type="protein sequence ID" value="GAG82903.1"/>
    <property type="molecule type" value="Genomic_DNA"/>
</dbReference>
<organism evidence="1">
    <name type="scientific">marine sediment metagenome</name>
    <dbReference type="NCBI Taxonomy" id="412755"/>
    <lineage>
        <taxon>unclassified sequences</taxon>
        <taxon>metagenomes</taxon>
        <taxon>ecological metagenomes</taxon>
    </lineage>
</organism>
<comment type="caution">
    <text evidence="1">The sequence shown here is derived from an EMBL/GenBank/DDBJ whole genome shotgun (WGS) entry which is preliminary data.</text>
</comment>
<name>X1BFL1_9ZZZZ</name>
<evidence type="ECO:0000313" key="1">
    <source>
        <dbReference type="EMBL" id="GAG82903.1"/>
    </source>
</evidence>
<accession>X1BFL1</accession>
<reference evidence="1" key="1">
    <citation type="journal article" date="2014" name="Front. Microbiol.">
        <title>High frequency of phylogenetically diverse reductive dehalogenase-homologous genes in deep subseafloor sedimentary metagenomes.</title>
        <authorList>
            <person name="Kawai M."/>
            <person name="Futagami T."/>
            <person name="Toyoda A."/>
            <person name="Takaki Y."/>
            <person name="Nishi S."/>
            <person name="Hori S."/>
            <person name="Arai W."/>
            <person name="Tsubouchi T."/>
            <person name="Morono Y."/>
            <person name="Uchiyama I."/>
            <person name="Ito T."/>
            <person name="Fujiyama A."/>
            <person name="Inagaki F."/>
            <person name="Takami H."/>
        </authorList>
    </citation>
    <scope>NUCLEOTIDE SEQUENCE</scope>
    <source>
        <strain evidence="1">Expedition CK06-06</strain>
    </source>
</reference>